<gene>
    <name evidence="1" type="ORF">NPIL_615601</name>
</gene>
<proteinExistence type="predicted"/>
<dbReference type="AlphaFoldDB" id="A0A8X6UVR1"/>
<organism evidence="1 2">
    <name type="scientific">Nephila pilipes</name>
    <name type="common">Giant wood spider</name>
    <name type="synonym">Nephila maculata</name>
    <dbReference type="NCBI Taxonomy" id="299642"/>
    <lineage>
        <taxon>Eukaryota</taxon>
        <taxon>Metazoa</taxon>
        <taxon>Ecdysozoa</taxon>
        <taxon>Arthropoda</taxon>
        <taxon>Chelicerata</taxon>
        <taxon>Arachnida</taxon>
        <taxon>Araneae</taxon>
        <taxon>Araneomorphae</taxon>
        <taxon>Entelegynae</taxon>
        <taxon>Araneoidea</taxon>
        <taxon>Nephilidae</taxon>
        <taxon>Nephila</taxon>
    </lineage>
</organism>
<dbReference type="Proteomes" id="UP000887013">
    <property type="component" value="Unassembled WGS sequence"/>
</dbReference>
<sequence>MKVFYLNCVKEHDMRAVDIRVTLTNCNLIVDQGYEVSNEVNQKHPLKQQLKAFTLTEKNNKRDLDTVTLINSYLTESQGYEIRKKVNQNTC</sequence>
<evidence type="ECO:0000313" key="2">
    <source>
        <dbReference type="Proteomes" id="UP000887013"/>
    </source>
</evidence>
<keyword evidence="2" id="KW-1185">Reference proteome</keyword>
<comment type="caution">
    <text evidence="1">The sequence shown here is derived from an EMBL/GenBank/DDBJ whole genome shotgun (WGS) entry which is preliminary data.</text>
</comment>
<reference evidence="1" key="1">
    <citation type="submission" date="2020-08" db="EMBL/GenBank/DDBJ databases">
        <title>Multicomponent nature underlies the extraordinary mechanical properties of spider dragline silk.</title>
        <authorList>
            <person name="Kono N."/>
            <person name="Nakamura H."/>
            <person name="Mori M."/>
            <person name="Yoshida Y."/>
            <person name="Ohtoshi R."/>
            <person name="Malay A.D."/>
            <person name="Moran D.A.P."/>
            <person name="Tomita M."/>
            <person name="Numata K."/>
            <person name="Arakawa K."/>
        </authorList>
    </citation>
    <scope>NUCLEOTIDE SEQUENCE</scope>
</reference>
<protein>
    <submittedName>
        <fullName evidence="1">Uncharacterized protein</fullName>
    </submittedName>
</protein>
<accession>A0A8X6UVR1</accession>
<dbReference type="EMBL" id="BMAW01040421">
    <property type="protein sequence ID" value="GFU59583.1"/>
    <property type="molecule type" value="Genomic_DNA"/>
</dbReference>
<name>A0A8X6UVR1_NEPPI</name>
<evidence type="ECO:0000313" key="1">
    <source>
        <dbReference type="EMBL" id="GFU59583.1"/>
    </source>
</evidence>